<reference evidence="1" key="1">
    <citation type="submission" date="2021-02" db="EMBL/GenBank/DDBJ databases">
        <authorList>
            <person name="Nowell W R."/>
        </authorList>
    </citation>
    <scope>NUCLEOTIDE SEQUENCE</scope>
</reference>
<evidence type="ECO:0000313" key="2">
    <source>
        <dbReference type="Proteomes" id="UP000681967"/>
    </source>
</evidence>
<sequence>MPATRLEDLPNELWLELFVYFTWSELRSTWFQWKLNNRIQVLAEVAQSRVALALSSMSFTTYGQCLHYFEHEHPMIA</sequence>
<comment type="caution">
    <text evidence="1">The sequence shown here is derived from an EMBL/GenBank/DDBJ whole genome shotgun (WGS) entry which is preliminary data.</text>
</comment>
<proteinExistence type="predicted"/>
<dbReference type="EMBL" id="CAJOBH010147766">
    <property type="protein sequence ID" value="CAF4834003.1"/>
    <property type="molecule type" value="Genomic_DNA"/>
</dbReference>
<dbReference type="Proteomes" id="UP000681967">
    <property type="component" value="Unassembled WGS sequence"/>
</dbReference>
<name>A0A8S3BIB4_9BILA</name>
<gene>
    <name evidence="1" type="ORF">BYL167_LOCUS49559</name>
</gene>
<organism evidence="1 2">
    <name type="scientific">Rotaria magnacalcarata</name>
    <dbReference type="NCBI Taxonomy" id="392030"/>
    <lineage>
        <taxon>Eukaryota</taxon>
        <taxon>Metazoa</taxon>
        <taxon>Spiralia</taxon>
        <taxon>Gnathifera</taxon>
        <taxon>Rotifera</taxon>
        <taxon>Eurotatoria</taxon>
        <taxon>Bdelloidea</taxon>
        <taxon>Philodinida</taxon>
        <taxon>Philodinidae</taxon>
        <taxon>Rotaria</taxon>
    </lineage>
</organism>
<accession>A0A8S3BIB4</accession>
<evidence type="ECO:0000313" key="1">
    <source>
        <dbReference type="EMBL" id="CAF4834003.1"/>
    </source>
</evidence>
<protein>
    <recommendedName>
        <fullName evidence="3">F-box domain-containing protein</fullName>
    </recommendedName>
</protein>
<dbReference type="AlphaFoldDB" id="A0A8S3BIB4"/>
<evidence type="ECO:0008006" key="3">
    <source>
        <dbReference type="Google" id="ProtNLM"/>
    </source>
</evidence>
<feature type="non-terminal residue" evidence="1">
    <location>
        <position position="77"/>
    </location>
</feature>